<dbReference type="EMBL" id="CAJEWN010000989">
    <property type="protein sequence ID" value="CAD2192925.1"/>
    <property type="molecule type" value="Genomic_DNA"/>
</dbReference>
<dbReference type="GO" id="GO:0003723">
    <property type="term" value="F:RNA binding"/>
    <property type="evidence" value="ECO:0007669"/>
    <property type="project" value="UniProtKB-UniRule"/>
</dbReference>
<accession>A0A6V7X152</accession>
<protein>
    <recommendedName>
        <fullName evidence="2">Nanos-type domain-containing protein</fullName>
    </recommendedName>
</protein>
<keyword evidence="1" id="KW-0863">Zinc-finger</keyword>
<reference evidence="3 4" key="1">
    <citation type="submission" date="2020-08" db="EMBL/GenBank/DDBJ databases">
        <authorList>
            <person name="Koutsovoulos G."/>
            <person name="Danchin GJ E."/>
        </authorList>
    </citation>
    <scope>NUCLEOTIDE SEQUENCE [LARGE SCALE GENOMIC DNA]</scope>
</reference>
<dbReference type="GO" id="GO:0008270">
    <property type="term" value="F:zinc ion binding"/>
    <property type="evidence" value="ECO:0007669"/>
    <property type="project" value="UniProtKB-KW"/>
</dbReference>
<organism evidence="3 4">
    <name type="scientific">Meloidogyne enterolobii</name>
    <name type="common">Root-knot nematode worm</name>
    <name type="synonym">Meloidogyne mayaguensis</name>
    <dbReference type="NCBI Taxonomy" id="390850"/>
    <lineage>
        <taxon>Eukaryota</taxon>
        <taxon>Metazoa</taxon>
        <taxon>Ecdysozoa</taxon>
        <taxon>Nematoda</taxon>
        <taxon>Chromadorea</taxon>
        <taxon>Rhabditida</taxon>
        <taxon>Tylenchina</taxon>
        <taxon>Tylenchomorpha</taxon>
        <taxon>Tylenchoidea</taxon>
        <taxon>Meloidogynidae</taxon>
        <taxon>Meloidogyninae</taxon>
        <taxon>Meloidogyne</taxon>
    </lineage>
</organism>
<evidence type="ECO:0000313" key="4">
    <source>
        <dbReference type="Proteomes" id="UP000580250"/>
    </source>
</evidence>
<gene>
    <name evidence="3" type="ORF">MENT_LOCUS45850</name>
</gene>
<keyword evidence="1" id="KW-0694">RNA-binding</keyword>
<dbReference type="GO" id="GO:0006417">
    <property type="term" value="P:regulation of translation"/>
    <property type="evidence" value="ECO:0007669"/>
    <property type="project" value="UniProtKB-UniRule"/>
</dbReference>
<dbReference type="PROSITE" id="PS51522">
    <property type="entry name" value="ZF_NANOS"/>
    <property type="match status" value="1"/>
</dbReference>
<evidence type="ECO:0000313" key="3">
    <source>
        <dbReference type="EMBL" id="CAD2192925.1"/>
    </source>
</evidence>
<evidence type="ECO:0000256" key="1">
    <source>
        <dbReference type="PROSITE-ProRule" id="PRU00855"/>
    </source>
</evidence>
<dbReference type="AlphaFoldDB" id="A0A6V7X152"/>
<comment type="caution">
    <text evidence="3">The sequence shown here is derived from an EMBL/GenBank/DDBJ whole genome shotgun (WGS) entry which is preliminary data.</text>
</comment>
<keyword evidence="1" id="KW-0479">Metal-binding</keyword>
<comment type="similarity">
    <text evidence="1">Belongs to the nanos family.</text>
</comment>
<evidence type="ECO:0000259" key="2">
    <source>
        <dbReference type="PROSITE" id="PS51522"/>
    </source>
</evidence>
<dbReference type="Proteomes" id="UP000580250">
    <property type="component" value="Unassembled WGS sequence"/>
</dbReference>
<keyword evidence="1" id="KW-0810">Translation regulation</keyword>
<dbReference type="OrthoDB" id="5875747at2759"/>
<proteinExistence type="inferred from homology"/>
<keyword evidence="1" id="KW-0862">Zinc</keyword>
<sequence>MSSKPPPLFPTVCGYCRNLGLNYNGHTSLNCPVRCSLPPCPICGISGKFNHTASHCPSKQVVKLPFIKSYADMIPDVDPFDFSQPDNKSNKNNQNK</sequence>
<name>A0A6V7X152_MELEN</name>
<feature type="domain" description="Nanos-type" evidence="2">
    <location>
        <begin position="12"/>
        <end position="58"/>
    </location>
</feature>
<dbReference type="InterPro" id="IPR024161">
    <property type="entry name" value="Znf_nanos-typ"/>
</dbReference>